<gene>
    <name evidence="2" type="ORF">FHK92_27260</name>
</gene>
<dbReference type="Proteomes" id="UP000572407">
    <property type="component" value="Unassembled WGS sequence"/>
</dbReference>
<evidence type="ECO:0000313" key="2">
    <source>
        <dbReference type="EMBL" id="MBA1381444.1"/>
    </source>
</evidence>
<evidence type="ECO:0000313" key="3">
    <source>
        <dbReference type="Proteomes" id="UP000572407"/>
    </source>
</evidence>
<feature type="region of interest" description="Disordered" evidence="1">
    <location>
        <begin position="1"/>
        <end position="25"/>
    </location>
</feature>
<reference evidence="2 3" key="1">
    <citation type="submission" date="2019-06" db="EMBL/GenBank/DDBJ databases">
        <title>Analysis of the biodiversity of Brassica napus bacterial endophytes for the selection of potential efficient biofertilizers for rapeseed crops.</title>
        <authorList>
            <person name="Jimenez-Gomez A."/>
            <person name="Saati-Santamaria Z."/>
            <person name="Menendez E."/>
            <person name="Rivas R."/>
            <person name="Mateos P.F."/>
            <person name="Velazquez E."/>
            <person name="Garcia-Fraile P."/>
        </authorList>
    </citation>
    <scope>NUCLEOTIDE SEQUENCE [LARGE SCALE GENOMIC DNA]</scope>
    <source>
        <strain evidence="2 3">CDVBN10</strain>
    </source>
</reference>
<dbReference type="AlphaFoldDB" id="A0A7V8UH01"/>
<dbReference type="RefSeq" id="WP_181290712.1">
    <property type="nucleotide sequence ID" value="NZ_VDLV01000064.1"/>
</dbReference>
<protein>
    <submittedName>
        <fullName evidence="2">CopG family transcriptional regulator</fullName>
    </submittedName>
</protein>
<organism evidence="2 3">
    <name type="scientific">Pseudomonas brassicacearum subsp. neoaurantiaca</name>
    <dbReference type="NCBI Taxonomy" id="494916"/>
    <lineage>
        <taxon>Bacteria</taxon>
        <taxon>Pseudomonadati</taxon>
        <taxon>Pseudomonadota</taxon>
        <taxon>Gammaproteobacteria</taxon>
        <taxon>Pseudomonadales</taxon>
        <taxon>Pseudomonadaceae</taxon>
        <taxon>Pseudomonas</taxon>
    </lineage>
</organism>
<comment type="caution">
    <text evidence="2">The sequence shown here is derived from an EMBL/GenBank/DDBJ whole genome shotgun (WGS) entry which is preliminary data.</text>
</comment>
<dbReference type="EMBL" id="VDLV01000064">
    <property type="protein sequence ID" value="MBA1381444.1"/>
    <property type="molecule type" value="Genomic_DNA"/>
</dbReference>
<evidence type="ECO:0000256" key="1">
    <source>
        <dbReference type="SAM" id="MobiDB-lite"/>
    </source>
</evidence>
<name>A0A7V8UH01_9PSED</name>
<proteinExistence type="predicted"/>
<sequence length="75" mass="8398">MTEISLNLPEHPSDSPADLPRRDGVDNHILRDCTEYEKALAAQIEMVVDEADQGMFASNDLVAAMRARRWETNVA</sequence>
<accession>A0A7V8UH01</accession>